<evidence type="ECO:0000256" key="3">
    <source>
        <dbReference type="ARBA" id="ARBA00012438"/>
    </source>
</evidence>
<dbReference type="Pfam" id="PF00072">
    <property type="entry name" value="Response_reg"/>
    <property type="match status" value="1"/>
</dbReference>
<dbReference type="InterPro" id="IPR036097">
    <property type="entry name" value="HisK_dim/P_sf"/>
</dbReference>
<dbReference type="Gene3D" id="3.30.565.10">
    <property type="entry name" value="Histidine kinase-like ATPase, C-terminal domain"/>
    <property type="match status" value="1"/>
</dbReference>
<dbReference type="SMART" id="SM00304">
    <property type="entry name" value="HAMP"/>
    <property type="match status" value="8"/>
</dbReference>
<dbReference type="SMART" id="SM00448">
    <property type="entry name" value="REC"/>
    <property type="match status" value="1"/>
</dbReference>
<feature type="domain" description="Response regulatory" evidence="14">
    <location>
        <begin position="1388"/>
        <end position="1505"/>
    </location>
</feature>
<evidence type="ECO:0000259" key="14">
    <source>
        <dbReference type="PROSITE" id="PS50110"/>
    </source>
</evidence>
<feature type="domain" description="HAMP" evidence="15">
    <location>
        <begin position="561"/>
        <end position="613"/>
    </location>
</feature>
<evidence type="ECO:0000256" key="2">
    <source>
        <dbReference type="ARBA" id="ARBA00004236"/>
    </source>
</evidence>
<keyword evidence="7" id="KW-0418">Kinase</keyword>
<evidence type="ECO:0000256" key="12">
    <source>
        <dbReference type="SAM" id="MobiDB-lite"/>
    </source>
</evidence>
<evidence type="ECO:0000256" key="6">
    <source>
        <dbReference type="ARBA" id="ARBA00022692"/>
    </source>
</evidence>
<dbReference type="PANTHER" id="PTHR45339:SF1">
    <property type="entry name" value="HYBRID SIGNAL TRANSDUCTION HISTIDINE KINASE J"/>
    <property type="match status" value="1"/>
</dbReference>
<keyword evidence="8" id="KW-1133">Transmembrane helix</keyword>
<dbReference type="InterPro" id="IPR003594">
    <property type="entry name" value="HATPase_dom"/>
</dbReference>
<dbReference type="PANTHER" id="PTHR45339">
    <property type="entry name" value="HYBRID SIGNAL TRANSDUCTION HISTIDINE KINASE J"/>
    <property type="match status" value="1"/>
</dbReference>
<keyword evidence="4 10" id="KW-0597">Phosphoprotein</keyword>
<evidence type="ECO:0000256" key="1">
    <source>
        <dbReference type="ARBA" id="ARBA00000085"/>
    </source>
</evidence>
<dbReference type="Gene3D" id="3.30.450.40">
    <property type="match status" value="1"/>
</dbReference>
<dbReference type="CDD" id="cd06225">
    <property type="entry name" value="HAMP"/>
    <property type="match status" value="8"/>
</dbReference>
<evidence type="ECO:0000259" key="13">
    <source>
        <dbReference type="PROSITE" id="PS50109"/>
    </source>
</evidence>
<feature type="domain" description="HAMP" evidence="15">
    <location>
        <begin position="193"/>
        <end position="245"/>
    </location>
</feature>
<dbReference type="InterPro" id="IPR003661">
    <property type="entry name" value="HisK_dim/P_dom"/>
</dbReference>
<feature type="region of interest" description="Disordered" evidence="12">
    <location>
        <begin position="1197"/>
        <end position="1220"/>
    </location>
</feature>
<feature type="compositionally biased region" description="Low complexity" evidence="12">
    <location>
        <begin position="1208"/>
        <end position="1220"/>
    </location>
</feature>
<dbReference type="SUPFAM" id="SSF47384">
    <property type="entry name" value="Homodimeric domain of signal transducing histidine kinase"/>
    <property type="match status" value="1"/>
</dbReference>
<proteinExistence type="predicted"/>
<evidence type="ECO:0000256" key="10">
    <source>
        <dbReference type="PROSITE-ProRule" id="PRU00169"/>
    </source>
</evidence>
<name>A0ABW1G7V0_9ACTN</name>
<dbReference type="CDD" id="cd17546">
    <property type="entry name" value="REC_hyHK_CKI1_RcsC-like"/>
    <property type="match status" value="1"/>
</dbReference>
<feature type="domain" description="Histidine kinase" evidence="13">
    <location>
        <begin position="957"/>
        <end position="1188"/>
    </location>
</feature>
<dbReference type="PROSITE" id="PS50109">
    <property type="entry name" value="HIS_KIN"/>
    <property type="match status" value="1"/>
</dbReference>
<dbReference type="Pfam" id="PF13185">
    <property type="entry name" value="GAF_2"/>
    <property type="match status" value="1"/>
</dbReference>
<feature type="domain" description="HAMP" evidence="15">
    <location>
        <begin position="377"/>
        <end position="429"/>
    </location>
</feature>
<dbReference type="PROSITE" id="PS50110">
    <property type="entry name" value="RESPONSE_REGULATORY"/>
    <property type="match status" value="1"/>
</dbReference>
<comment type="subcellular location">
    <subcellularLocation>
        <location evidence="2">Cell membrane</location>
    </subcellularLocation>
</comment>
<dbReference type="EMBL" id="JBHSQJ010000099">
    <property type="protein sequence ID" value="MFC5910000.1"/>
    <property type="molecule type" value="Genomic_DNA"/>
</dbReference>
<organism evidence="16 17">
    <name type="scientific">Streptacidiphilus monticola</name>
    <dbReference type="NCBI Taxonomy" id="2161674"/>
    <lineage>
        <taxon>Bacteria</taxon>
        <taxon>Bacillati</taxon>
        <taxon>Actinomycetota</taxon>
        <taxon>Actinomycetes</taxon>
        <taxon>Kitasatosporales</taxon>
        <taxon>Streptomycetaceae</taxon>
        <taxon>Streptacidiphilus</taxon>
    </lineage>
</organism>
<comment type="caution">
    <text evidence="16">The sequence shown here is derived from an EMBL/GenBank/DDBJ whole genome shotgun (WGS) entry which is preliminary data.</text>
</comment>
<keyword evidence="11" id="KW-0175">Coiled coil</keyword>
<reference evidence="17" key="1">
    <citation type="journal article" date="2019" name="Int. J. Syst. Evol. Microbiol.">
        <title>The Global Catalogue of Microorganisms (GCM) 10K type strain sequencing project: providing services to taxonomists for standard genome sequencing and annotation.</title>
        <authorList>
            <consortium name="The Broad Institute Genomics Platform"/>
            <consortium name="The Broad Institute Genome Sequencing Center for Infectious Disease"/>
            <person name="Wu L."/>
            <person name="Ma J."/>
        </authorList>
    </citation>
    <scope>NUCLEOTIDE SEQUENCE [LARGE SCALE GENOMIC DNA]</scope>
    <source>
        <strain evidence="17">JCM 4816</strain>
    </source>
</reference>
<evidence type="ECO:0000259" key="15">
    <source>
        <dbReference type="PROSITE" id="PS50885"/>
    </source>
</evidence>
<feature type="domain" description="HAMP" evidence="15">
    <location>
        <begin position="469"/>
        <end position="521"/>
    </location>
</feature>
<dbReference type="SUPFAM" id="SSF55781">
    <property type="entry name" value="GAF domain-like"/>
    <property type="match status" value="1"/>
</dbReference>
<dbReference type="InterPro" id="IPR003018">
    <property type="entry name" value="GAF"/>
</dbReference>
<dbReference type="SUPFAM" id="SSF58104">
    <property type="entry name" value="Methyl-accepting chemotaxis protein (MCP) signaling domain"/>
    <property type="match status" value="3"/>
</dbReference>
<evidence type="ECO:0000256" key="11">
    <source>
        <dbReference type="SAM" id="Coils"/>
    </source>
</evidence>
<dbReference type="SUPFAM" id="SSF55874">
    <property type="entry name" value="ATPase domain of HSP90 chaperone/DNA topoisomerase II/histidine kinase"/>
    <property type="match status" value="1"/>
</dbReference>
<evidence type="ECO:0000256" key="8">
    <source>
        <dbReference type="ARBA" id="ARBA00022989"/>
    </source>
</evidence>
<dbReference type="PRINTS" id="PR00344">
    <property type="entry name" value="BCTRLSENSOR"/>
</dbReference>
<dbReference type="Gene3D" id="1.10.287.950">
    <property type="entry name" value="Methyl-accepting chemotaxis protein"/>
    <property type="match status" value="1"/>
</dbReference>
<gene>
    <name evidence="16" type="ORF">ACFP3V_22625</name>
</gene>
<dbReference type="InterPro" id="IPR011006">
    <property type="entry name" value="CheY-like_superfamily"/>
</dbReference>
<keyword evidence="5" id="KW-0808">Transferase</keyword>
<dbReference type="Pfam" id="PF00672">
    <property type="entry name" value="HAMP"/>
    <property type="match status" value="8"/>
</dbReference>
<dbReference type="InterPro" id="IPR003660">
    <property type="entry name" value="HAMP_dom"/>
</dbReference>
<dbReference type="SUPFAM" id="SSF52172">
    <property type="entry name" value="CheY-like"/>
    <property type="match status" value="1"/>
</dbReference>
<dbReference type="SMART" id="SM00387">
    <property type="entry name" value="HATPase_c"/>
    <property type="match status" value="1"/>
</dbReference>
<dbReference type="InterPro" id="IPR001789">
    <property type="entry name" value="Sig_transdc_resp-reg_receiver"/>
</dbReference>
<dbReference type="CDD" id="cd00082">
    <property type="entry name" value="HisKA"/>
    <property type="match status" value="1"/>
</dbReference>
<keyword evidence="6" id="KW-0812">Transmembrane</keyword>
<keyword evidence="8" id="KW-0472">Membrane</keyword>
<feature type="domain" description="HAMP" evidence="15">
    <location>
        <begin position="101"/>
        <end position="153"/>
    </location>
</feature>
<feature type="modified residue" description="4-aspartylphosphate" evidence="10">
    <location>
        <position position="1438"/>
    </location>
</feature>
<dbReference type="Gene3D" id="1.10.287.130">
    <property type="match status" value="1"/>
</dbReference>
<feature type="domain" description="HAMP" evidence="15">
    <location>
        <begin position="285"/>
        <end position="337"/>
    </location>
</feature>
<dbReference type="Proteomes" id="UP001596174">
    <property type="component" value="Unassembled WGS sequence"/>
</dbReference>
<dbReference type="InterPro" id="IPR036890">
    <property type="entry name" value="HATPase_C_sf"/>
</dbReference>
<evidence type="ECO:0000256" key="9">
    <source>
        <dbReference type="ARBA" id="ARBA00023012"/>
    </source>
</evidence>
<dbReference type="InterPro" id="IPR005467">
    <property type="entry name" value="His_kinase_dom"/>
</dbReference>
<accession>A0ABW1G7V0</accession>
<dbReference type="SMART" id="SM00065">
    <property type="entry name" value="GAF"/>
    <property type="match status" value="1"/>
</dbReference>
<evidence type="ECO:0000256" key="4">
    <source>
        <dbReference type="ARBA" id="ARBA00022553"/>
    </source>
</evidence>
<evidence type="ECO:0000256" key="5">
    <source>
        <dbReference type="ARBA" id="ARBA00022679"/>
    </source>
</evidence>
<keyword evidence="9" id="KW-0902">Two-component regulatory system</keyword>
<dbReference type="Gene3D" id="1.20.120.1530">
    <property type="match status" value="4"/>
</dbReference>
<dbReference type="Gene3D" id="3.40.50.2300">
    <property type="match status" value="1"/>
</dbReference>
<dbReference type="RefSeq" id="WP_380586546.1">
    <property type="nucleotide sequence ID" value="NZ_JBHSQJ010000099.1"/>
</dbReference>
<dbReference type="EC" id="2.7.13.3" evidence="3"/>
<protein>
    <recommendedName>
        <fullName evidence="3">histidine kinase</fullName>
        <ecNumber evidence="3">2.7.13.3</ecNumber>
    </recommendedName>
</protein>
<dbReference type="InterPro" id="IPR004358">
    <property type="entry name" value="Sig_transdc_His_kin-like_C"/>
</dbReference>
<feature type="domain" description="HAMP" evidence="15">
    <location>
        <begin position="15"/>
        <end position="61"/>
    </location>
</feature>
<dbReference type="CDD" id="cd16922">
    <property type="entry name" value="HATPase_EvgS-ArcB-TorS-like"/>
    <property type="match status" value="1"/>
</dbReference>
<keyword evidence="17" id="KW-1185">Reference proteome</keyword>
<feature type="coiled-coil region" evidence="11">
    <location>
        <begin position="871"/>
        <end position="947"/>
    </location>
</feature>
<dbReference type="SMART" id="SM00388">
    <property type="entry name" value="HisKA"/>
    <property type="match status" value="1"/>
</dbReference>
<dbReference type="InterPro" id="IPR029016">
    <property type="entry name" value="GAF-like_dom_sf"/>
</dbReference>
<evidence type="ECO:0000313" key="17">
    <source>
        <dbReference type="Proteomes" id="UP001596174"/>
    </source>
</evidence>
<sequence length="1514" mass="160217">MERPVGDGGIGEAELRRLLDGLTAVRDGDFGTRLPDDGSGLMAEIASVFNGMVDQLSLFTSEVTRVAREVGTEGQLGGQAEVPGVSGTWKDLTESVNAMAGNLTSQVRDIAQVATAVAKGDLSQKIDVAARGEILELKDTVNTMVDQLSAFADEVTRVAREVGSEGRLGGQAEVPGVGGVWRDLTDSVNFMAGNLTGQVRNIAQVTTAVARGDLSQKITVNARGEILELKNTINTMVDQLSSFADEVTRVAREVGTEGILGGQADVKGVSGTWRDLTDSVNFMAGNLTAQVRSIAQVATAVAKGDLSQKISVNARGEIAELKTTINTMVDQLSSFADEVTRVAREVGTEGRLGGQADVKGVSGTWKDLTESVNVMADNLTAQVRSIAQVTTAVAKGDLTQKIRVDARGEILELKETINTMVDQLSAFADEVTRVAREVGTEGNLGGQATVRGVSGTWKDLTDNVNVMASNLTGQVRSIAQVATAVAKGDLSQKITVEAKGEVAALAGVINTMVDTLSAFADEVTRVAREVGTEGQLGGQATVPNVAGTWKDLTDNVNSMANNLTNQVRNIAQVTTAVANGDLSKKIDVDARGEILELKTTINTMVDQLSSFAAEVTRVAREVGSEGRLGGQAEVEGVSGTWKRLTENVNELAGNLTRQVRAIAEVTSAVAQGDLTRSITVEAPGEVGDLKDNINAMVQSLRVTTRANQEQDWLKTNLARISGLMQGSRDLAVVADLVMSELAPLVGAQYGAFFLAEDAAEGAQLRLIGGYGRPVQPAQPEVCPFGRSLVGQAAADRREISLEELPEDYVTVSSGLGRTPARNLMVLPIVVEEQVLGVIELASLHRFTPVHRDFLRQLMEAIGVNLSTIVANARTDELLQESQRLADELRARSEELQVRQEELQRSNAELEEKAALLADRNHDIEAKNAEIEQARQELETRAQQLSLASKYKSEFLANMSHELRTPLNSLLILAQLLAQNPTRNLTPKQVEYATIIHSAGSDLLQLINDILDLSKVEAGKMALAPERVALRQLIDYMDATFRPMTTQKSLDFEIVTASDAPAELLTDDSRLRQILRNLLSNAVKFTETGGVEVRIERAATAEVPEQARHLGEFVAFRVCDTGIGIAEEQLEAIFAAFQQADGTTSRKYGGTGLGLSISREMAQLLGGAISVRSTLGRGSTFTLLLPVARPDFHATAAPALRSTPEPDGASRTSPAVPAPAVADRAAPRRVLVLEPRVGGLMSVVTENAAGTLGSSSPGASNHRAEVVTVLTAEEAAAALAAGPFHCVVVDGGMADGSDQRFLDAVSGDPALQHVPVLVHAPARASAADHLAAARATSSVEVLSGLDDLRERVALHLTAEYPGAALPLVRPDETAVAPGAPDAGELAGRVVLVVDDDARNVYAISGILEVNGMTVLDADNGRSGLDVLHAHPEIDLVLMDVMMPEMDGYSAIRAIRQTPQLAQLPVIAVTAKAMPGDRDKSLAAGADDYVTKPVDAADLVAAIRRSLAGKGGAGEV</sequence>
<comment type="catalytic activity">
    <reaction evidence="1">
        <text>ATP + protein L-histidine = ADP + protein N-phospho-L-histidine.</text>
        <dbReference type="EC" id="2.7.13.3"/>
    </reaction>
</comment>
<feature type="domain" description="HAMP" evidence="15">
    <location>
        <begin position="653"/>
        <end position="705"/>
    </location>
</feature>
<evidence type="ECO:0000256" key="7">
    <source>
        <dbReference type="ARBA" id="ARBA00022777"/>
    </source>
</evidence>
<evidence type="ECO:0000313" key="16">
    <source>
        <dbReference type="EMBL" id="MFC5910000.1"/>
    </source>
</evidence>
<dbReference type="Pfam" id="PF02518">
    <property type="entry name" value="HATPase_c"/>
    <property type="match status" value="1"/>
</dbReference>
<dbReference type="PROSITE" id="PS50885">
    <property type="entry name" value="HAMP"/>
    <property type="match status" value="8"/>
</dbReference>
<dbReference type="Pfam" id="PF00512">
    <property type="entry name" value="HisKA"/>
    <property type="match status" value="1"/>
</dbReference>